<reference evidence="1 2" key="1">
    <citation type="submission" date="2019-09" db="EMBL/GenBank/DDBJ databases">
        <title>YIM 48816 draft genome.</title>
        <authorList>
            <person name="Jiang L."/>
        </authorList>
    </citation>
    <scope>NUCLEOTIDE SEQUENCE [LARGE SCALE GENOMIC DNA]</scope>
    <source>
        <strain evidence="1 2">YIM 48816</strain>
    </source>
</reference>
<dbReference type="EMBL" id="VZZK01000009">
    <property type="protein sequence ID" value="KAB1079435.1"/>
    <property type="molecule type" value="Genomic_DNA"/>
</dbReference>
<evidence type="ECO:0000313" key="2">
    <source>
        <dbReference type="Proteomes" id="UP000474159"/>
    </source>
</evidence>
<keyword evidence="2" id="KW-1185">Reference proteome</keyword>
<name>A0A6L3T0I2_9HYPH</name>
<comment type="caution">
    <text evidence="1">The sequence shown here is derived from an EMBL/GenBank/DDBJ whole genome shotgun (WGS) entry which is preliminary data.</text>
</comment>
<protein>
    <submittedName>
        <fullName evidence="1">Uncharacterized protein</fullName>
    </submittedName>
</protein>
<dbReference type="OrthoDB" id="7998542at2"/>
<proteinExistence type="predicted"/>
<dbReference type="RefSeq" id="WP_151000170.1">
    <property type="nucleotide sequence ID" value="NZ_BPQY01000553.1"/>
</dbReference>
<evidence type="ECO:0000313" key="1">
    <source>
        <dbReference type="EMBL" id="KAB1079435.1"/>
    </source>
</evidence>
<dbReference type="Proteomes" id="UP000474159">
    <property type="component" value="Unassembled WGS sequence"/>
</dbReference>
<organism evidence="1 2">
    <name type="scientific">Methylobacterium soli</name>
    <dbReference type="NCBI Taxonomy" id="553447"/>
    <lineage>
        <taxon>Bacteria</taxon>
        <taxon>Pseudomonadati</taxon>
        <taxon>Pseudomonadota</taxon>
        <taxon>Alphaproteobacteria</taxon>
        <taxon>Hyphomicrobiales</taxon>
        <taxon>Methylobacteriaceae</taxon>
        <taxon>Methylobacterium</taxon>
    </lineage>
</organism>
<gene>
    <name evidence="1" type="ORF">F6X53_11570</name>
</gene>
<accession>A0A6L3T0I2</accession>
<sequence length="78" mass="8511">MDAATIVMNNEVVRQGAERMLQQLRSEGLEYRLWVTGTDRGSTVHVRAPSLTPEMKTRIANVLKGQAVILDIGDGGST</sequence>
<dbReference type="AlphaFoldDB" id="A0A6L3T0I2"/>